<sequence>MADLNDIYRGMQNGAETIDENFNKLNTELESTVDNLKTSSTKLNSDNMSDISIYKTGNNVYIRLVGSLSSKVANGNLIGSIPSGFRPSAEWHYDCFGAGELYRVLVRPDGGLQASQDIPSGTSFRDTINYPI</sequence>
<dbReference type="Gene3D" id="6.10.140.2190">
    <property type="match status" value="1"/>
</dbReference>
<dbReference type="AlphaFoldDB" id="A0AA45KFC0"/>
<name>A0AA45KFC0_9LACT</name>
<dbReference type="RefSeq" id="WP_205871741.1">
    <property type="nucleotide sequence ID" value="NZ_CP070872.1"/>
</dbReference>
<proteinExistence type="predicted"/>
<organism evidence="1 2">
    <name type="scientific">Lactococcus taiwanensis</name>
    <dbReference type="NCBI Taxonomy" id="1151742"/>
    <lineage>
        <taxon>Bacteria</taxon>
        <taxon>Bacillati</taxon>
        <taxon>Bacillota</taxon>
        <taxon>Bacilli</taxon>
        <taxon>Lactobacillales</taxon>
        <taxon>Streptococcaceae</taxon>
        <taxon>Lactococcus</taxon>
    </lineage>
</organism>
<dbReference type="EMBL" id="CP070872">
    <property type="protein sequence ID" value="QSE76307.1"/>
    <property type="molecule type" value="Genomic_DNA"/>
</dbReference>
<dbReference type="Proteomes" id="UP000663608">
    <property type="component" value="Chromosome"/>
</dbReference>
<evidence type="ECO:0000313" key="1">
    <source>
        <dbReference type="EMBL" id="QSE76307.1"/>
    </source>
</evidence>
<protein>
    <submittedName>
        <fullName evidence="1">Uncharacterized protein</fullName>
    </submittedName>
</protein>
<dbReference type="KEGG" id="lti:JW886_07505"/>
<gene>
    <name evidence="1" type="ORF">JW886_07505</name>
</gene>
<accession>A0AA45KFC0</accession>
<keyword evidence="2" id="KW-1185">Reference proteome</keyword>
<evidence type="ECO:0000313" key="2">
    <source>
        <dbReference type="Proteomes" id="UP000663608"/>
    </source>
</evidence>
<reference evidence="1 2" key="1">
    <citation type="submission" date="2021-02" db="EMBL/GenBank/DDBJ databases">
        <title>Complete genome sequence of Lactococcus lactis strain K_LL004.</title>
        <authorList>
            <person name="Kim H.B."/>
        </authorList>
    </citation>
    <scope>NUCLEOTIDE SEQUENCE [LARGE SCALE GENOMIC DNA]</scope>
    <source>
        <strain evidence="1 2">K_LL004</strain>
    </source>
</reference>